<accession>A0A0W8FJ66</accession>
<comment type="caution">
    <text evidence="2">The sequence shown here is derived from an EMBL/GenBank/DDBJ whole genome shotgun (WGS) entry which is preliminary data.</text>
</comment>
<reference evidence="2" key="1">
    <citation type="journal article" date="2015" name="Proc. Natl. Acad. Sci. U.S.A.">
        <title>Networks of energetic and metabolic interactions define dynamics in microbial communities.</title>
        <authorList>
            <person name="Embree M."/>
            <person name="Liu J.K."/>
            <person name="Al-Bassam M.M."/>
            <person name="Zengler K."/>
        </authorList>
    </citation>
    <scope>NUCLEOTIDE SEQUENCE</scope>
</reference>
<dbReference type="EMBL" id="LNQE01001127">
    <property type="protein sequence ID" value="KUG20923.1"/>
    <property type="molecule type" value="Genomic_DNA"/>
</dbReference>
<organism evidence="2">
    <name type="scientific">hydrocarbon metagenome</name>
    <dbReference type="NCBI Taxonomy" id="938273"/>
    <lineage>
        <taxon>unclassified sequences</taxon>
        <taxon>metagenomes</taxon>
        <taxon>ecological metagenomes</taxon>
    </lineage>
</organism>
<evidence type="ECO:0000256" key="1">
    <source>
        <dbReference type="SAM" id="MobiDB-lite"/>
    </source>
</evidence>
<dbReference type="AlphaFoldDB" id="A0A0W8FJ66"/>
<evidence type="ECO:0000313" key="2">
    <source>
        <dbReference type="EMBL" id="KUG20923.1"/>
    </source>
</evidence>
<gene>
    <name evidence="2" type="ORF">ASZ90_009331</name>
</gene>
<proteinExistence type="predicted"/>
<name>A0A0W8FJ66_9ZZZZ</name>
<sequence>MHSSSARAFAQVKNLPHAPMYGHRGVRRPHPERQVMPVQKSRTI</sequence>
<feature type="region of interest" description="Disordered" evidence="1">
    <location>
        <begin position="1"/>
        <end position="44"/>
    </location>
</feature>
<protein>
    <submittedName>
        <fullName evidence="2">Uncharacterized protein</fullName>
    </submittedName>
</protein>